<sequence>MFIHGGGWVMGSVQTHDAVCAYLAHAARVTVFSVDYRLAPEHRYPAAENDCADVLEAVLVGAHSLGVDPRRVILAGDSAGGQIAANLARVPQAGSLAGLALVYPVTDLTASGASHREVAGFPLVTETVGWFIDQYLPAEADRASDAVSPGPAPVWGWHAPTFIATVHNDPLRSEGIAYAEALAEAGVLDTHIHYEGHHHGLLTNAGVIPTGRELLDEIAAFITRRTSKDNTR</sequence>
<evidence type="ECO:0000256" key="1">
    <source>
        <dbReference type="ARBA" id="ARBA00010515"/>
    </source>
</evidence>
<evidence type="ECO:0000256" key="3">
    <source>
        <dbReference type="PROSITE-ProRule" id="PRU10038"/>
    </source>
</evidence>
<dbReference type="PANTHER" id="PTHR48081:SF8">
    <property type="entry name" value="ALPHA_BETA HYDROLASE FOLD-3 DOMAIN-CONTAINING PROTEIN-RELATED"/>
    <property type="match status" value="1"/>
</dbReference>
<dbReference type="InterPro" id="IPR033140">
    <property type="entry name" value="Lipase_GDXG_put_SER_AS"/>
</dbReference>
<dbReference type="PANTHER" id="PTHR48081">
    <property type="entry name" value="AB HYDROLASE SUPERFAMILY PROTEIN C4A8.06C"/>
    <property type="match status" value="1"/>
</dbReference>
<dbReference type="RefSeq" id="WP_220292526.1">
    <property type="nucleotide sequence ID" value="NZ_JAEUAX010000019.1"/>
</dbReference>
<dbReference type="InterPro" id="IPR013094">
    <property type="entry name" value="AB_hydrolase_3"/>
</dbReference>
<dbReference type="GO" id="GO:0016787">
    <property type="term" value="F:hydrolase activity"/>
    <property type="evidence" value="ECO:0007669"/>
    <property type="project" value="UniProtKB-KW"/>
</dbReference>
<dbReference type="InterPro" id="IPR029058">
    <property type="entry name" value="AB_hydrolase_fold"/>
</dbReference>
<comment type="similarity">
    <text evidence="1">Belongs to the 'GDXG' lipolytic enzyme family.</text>
</comment>
<organism evidence="5 6">
    <name type="scientific">Microbacterium ureisolvens</name>
    <dbReference type="NCBI Taxonomy" id="2781186"/>
    <lineage>
        <taxon>Bacteria</taxon>
        <taxon>Bacillati</taxon>
        <taxon>Actinomycetota</taxon>
        <taxon>Actinomycetes</taxon>
        <taxon>Micrococcales</taxon>
        <taxon>Microbacteriaceae</taxon>
        <taxon>Microbacterium</taxon>
    </lineage>
</organism>
<dbReference type="PROSITE" id="PS01174">
    <property type="entry name" value="LIPASE_GDXG_SER"/>
    <property type="match status" value="1"/>
</dbReference>
<evidence type="ECO:0000259" key="4">
    <source>
        <dbReference type="Pfam" id="PF07859"/>
    </source>
</evidence>
<protein>
    <submittedName>
        <fullName evidence="5">Alpha/beta hydrolase</fullName>
    </submittedName>
</protein>
<dbReference type="EMBL" id="JAEUAX010000019">
    <property type="protein sequence ID" value="MBW9111901.1"/>
    <property type="molecule type" value="Genomic_DNA"/>
</dbReference>
<name>A0ABS7I5I4_9MICO</name>
<feature type="active site" evidence="3">
    <location>
        <position position="78"/>
    </location>
</feature>
<proteinExistence type="inferred from homology"/>
<evidence type="ECO:0000313" key="5">
    <source>
        <dbReference type="EMBL" id="MBW9111901.1"/>
    </source>
</evidence>
<evidence type="ECO:0000313" key="6">
    <source>
        <dbReference type="Proteomes" id="UP000777440"/>
    </source>
</evidence>
<keyword evidence="2 5" id="KW-0378">Hydrolase</keyword>
<dbReference type="Pfam" id="PF07859">
    <property type="entry name" value="Abhydrolase_3"/>
    <property type="match status" value="1"/>
</dbReference>
<reference evidence="5 6" key="1">
    <citation type="journal article" date="2021" name="MBio">
        <title>Poor Competitiveness of Bradyrhizobium in Pigeon Pea Root Colonization in Indian Soils.</title>
        <authorList>
            <person name="Chalasani D."/>
            <person name="Basu A."/>
            <person name="Pullabhotla S.V.S.R.N."/>
            <person name="Jorrin B."/>
            <person name="Neal A.L."/>
            <person name="Poole P.S."/>
            <person name="Podile A.R."/>
            <person name="Tkacz A."/>
        </authorList>
    </citation>
    <scope>NUCLEOTIDE SEQUENCE [LARGE SCALE GENOMIC DNA]</scope>
    <source>
        <strain evidence="5 6">HU12</strain>
    </source>
</reference>
<dbReference type="SUPFAM" id="SSF53474">
    <property type="entry name" value="alpha/beta-Hydrolases"/>
    <property type="match status" value="1"/>
</dbReference>
<feature type="domain" description="Alpha/beta hydrolase fold-3" evidence="4">
    <location>
        <begin position="1"/>
        <end position="201"/>
    </location>
</feature>
<accession>A0ABS7I5I4</accession>
<dbReference type="Proteomes" id="UP000777440">
    <property type="component" value="Unassembled WGS sequence"/>
</dbReference>
<gene>
    <name evidence="5" type="ORF">JNB61_19210</name>
</gene>
<evidence type="ECO:0000256" key="2">
    <source>
        <dbReference type="ARBA" id="ARBA00022801"/>
    </source>
</evidence>
<comment type="caution">
    <text evidence="5">The sequence shown here is derived from an EMBL/GenBank/DDBJ whole genome shotgun (WGS) entry which is preliminary data.</text>
</comment>
<dbReference type="InterPro" id="IPR050300">
    <property type="entry name" value="GDXG_lipolytic_enzyme"/>
</dbReference>
<dbReference type="Gene3D" id="3.40.50.1820">
    <property type="entry name" value="alpha/beta hydrolase"/>
    <property type="match status" value="1"/>
</dbReference>
<keyword evidence="6" id="KW-1185">Reference proteome</keyword>